<gene>
    <name evidence="4" type="ORF">BU23DRAFT_499415</name>
</gene>
<keyword evidence="3" id="KW-0472">Membrane</keyword>
<evidence type="ECO:0000313" key="4">
    <source>
        <dbReference type="EMBL" id="KAF1978275.1"/>
    </source>
</evidence>
<dbReference type="InterPro" id="IPR001128">
    <property type="entry name" value="Cyt_P450"/>
</dbReference>
<feature type="transmembrane region" description="Helical" evidence="3">
    <location>
        <begin position="6"/>
        <end position="23"/>
    </location>
</feature>
<comment type="similarity">
    <text evidence="1">Belongs to the cytochrome P450 family.</text>
</comment>
<sequence length="543" mass="61736">MEITAVNVLFLSLLEAAVSVYFFPHVFPKHALATFFLLFALAQGIAWCFHKLVIYPFFLSPLRHLPRPPKGSWPLVGHGFVLFGRPPGEPFLRFLKETRNDGLIHFRGFFNRDRLLLASPAAIADVLVHRSYDFEKPAWTREFLRKFLGDGLLMTEGDEHRHQRKQIMPAFSFRHIKELYPVFWSKSIELCKVTKRDLCDKPDRVLEIAHLSTQVTLDIIGLAGLGRDIGSLRNNDDELITNYEEILEPTTEKAVYFLLHLLFPPWFMGALPWKLNERVKITTSNLERICGEFVAEKKSRMKMESQQNVDILSILLRSNNFSDDGLVDQLLTFLAAGHETTSSALTWATYLLSTHPEVQARLRAEIHEQIPDPKALADPNFDVATLLESLPYLNAVCNEVLRMFPTIPISARVAIRDTTVCDHFIPKGTVIQVVPWATNRDPALWGPDSEKFVPERWIDETGRATMNGGADSNYSFLTFLHGPRSCIGERFARAELRALIAAFVGEFKMQMANPEEKVRPGGTITSKPMDAMRLKLEPVSWGH</sequence>
<evidence type="ECO:0000313" key="5">
    <source>
        <dbReference type="Proteomes" id="UP000800036"/>
    </source>
</evidence>
<feature type="transmembrane region" description="Helical" evidence="3">
    <location>
        <begin position="35"/>
        <end position="58"/>
    </location>
</feature>
<dbReference type="GO" id="GO:0016705">
    <property type="term" value="F:oxidoreductase activity, acting on paired donors, with incorporation or reduction of molecular oxygen"/>
    <property type="evidence" value="ECO:0007669"/>
    <property type="project" value="InterPro"/>
</dbReference>
<dbReference type="OrthoDB" id="1470350at2759"/>
<dbReference type="GO" id="GO:0005506">
    <property type="term" value="F:iron ion binding"/>
    <property type="evidence" value="ECO:0007669"/>
    <property type="project" value="InterPro"/>
</dbReference>
<dbReference type="GO" id="GO:0004497">
    <property type="term" value="F:monooxygenase activity"/>
    <property type="evidence" value="ECO:0007669"/>
    <property type="project" value="InterPro"/>
</dbReference>
<feature type="binding site" description="axial binding residue" evidence="2">
    <location>
        <position position="486"/>
    </location>
    <ligand>
        <name>heme</name>
        <dbReference type="ChEBI" id="CHEBI:30413"/>
    </ligand>
    <ligandPart>
        <name>Fe</name>
        <dbReference type="ChEBI" id="CHEBI:18248"/>
    </ligandPart>
</feature>
<evidence type="ECO:0000256" key="3">
    <source>
        <dbReference type="SAM" id="Phobius"/>
    </source>
</evidence>
<keyword evidence="2" id="KW-0349">Heme</keyword>
<evidence type="ECO:0000256" key="1">
    <source>
        <dbReference type="ARBA" id="ARBA00010617"/>
    </source>
</evidence>
<dbReference type="PANTHER" id="PTHR24305">
    <property type="entry name" value="CYTOCHROME P450"/>
    <property type="match status" value="1"/>
</dbReference>
<dbReference type="InterPro" id="IPR050121">
    <property type="entry name" value="Cytochrome_P450_monoxygenase"/>
</dbReference>
<proteinExistence type="inferred from homology"/>
<dbReference type="AlphaFoldDB" id="A0A6A5VN10"/>
<dbReference type="GO" id="GO:0020037">
    <property type="term" value="F:heme binding"/>
    <property type="evidence" value="ECO:0007669"/>
    <property type="project" value="InterPro"/>
</dbReference>
<dbReference type="CDD" id="cd11069">
    <property type="entry name" value="CYP_FUM15-like"/>
    <property type="match status" value="1"/>
</dbReference>
<comment type="cofactor">
    <cofactor evidence="2">
        <name>heme</name>
        <dbReference type="ChEBI" id="CHEBI:30413"/>
    </cofactor>
</comment>
<dbReference type="InterPro" id="IPR002401">
    <property type="entry name" value="Cyt_P450_E_grp-I"/>
</dbReference>
<dbReference type="PRINTS" id="PR00385">
    <property type="entry name" value="P450"/>
</dbReference>
<dbReference type="PANTHER" id="PTHR24305:SF166">
    <property type="entry name" value="CYTOCHROME P450 12A4, MITOCHONDRIAL-RELATED"/>
    <property type="match status" value="1"/>
</dbReference>
<dbReference type="EMBL" id="ML976661">
    <property type="protein sequence ID" value="KAF1978275.1"/>
    <property type="molecule type" value="Genomic_DNA"/>
</dbReference>
<keyword evidence="3" id="KW-1133">Transmembrane helix</keyword>
<evidence type="ECO:0000256" key="2">
    <source>
        <dbReference type="PIRSR" id="PIRSR602401-1"/>
    </source>
</evidence>
<protein>
    <submittedName>
        <fullName evidence="4">Cytochrome P450</fullName>
    </submittedName>
</protein>
<keyword evidence="2" id="KW-0408">Iron</keyword>
<accession>A0A6A5VN10</accession>
<keyword evidence="5" id="KW-1185">Reference proteome</keyword>
<dbReference type="InterPro" id="IPR036396">
    <property type="entry name" value="Cyt_P450_sf"/>
</dbReference>
<dbReference type="FunFam" id="1.10.630.10:FF:000051">
    <property type="entry name" value="Cytochrome P450 monooxygenase (Fum15)"/>
    <property type="match status" value="1"/>
</dbReference>
<dbReference type="SUPFAM" id="SSF48264">
    <property type="entry name" value="Cytochrome P450"/>
    <property type="match status" value="1"/>
</dbReference>
<organism evidence="4 5">
    <name type="scientific">Bimuria novae-zelandiae CBS 107.79</name>
    <dbReference type="NCBI Taxonomy" id="1447943"/>
    <lineage>
        <taxon>Eukaryota</taxon>
        <taxon>Fungi</taxon>
        <taxon>Dikarya</taxon>
        <taxon>Ascomycota</taxon>
        <taxon>Pezizomycotina</taxon>
        <taxon>Dothideomycetes</taxon>
        <taxon>Pleosporomycetidae</taxon>
        <taxon>Pleosporales</taxon>
        <taxon>Massarineae</taxon>
        <taxon>Didymosphaeriaceae</taxon>
        <taxon>Bimuria</taxon>
    </lineage>
</organism>
<dbReference type="PRINTS" id="PR00463">
    <property type="entry name" value="EP450I"/>
</dbReference>
<keyword evidence="3" id="KW-0812">Transmembrane</keyword>
<dbReference type="Pfam" id="PF00067">
    <property type="entry name" value="p450"/>
    <property type="match status" value="1"/>
</dbReference>
<keyword evidence="2" id="KW-0479">Metal-binding</keyword>
<dbReference type="Proteomes" id="UP000800036">
    <property type="component" value="Unassembled WGS sequence"/>
</dbReference>
<reference evidence="4" key="1">
    <citation type="journal article" date="2020" name="Stud. Mycol.">
        <title>101 Dothideomycetes genomes: a test case for predicting lifestyles and emergence of pathogens.</title>
        <authorList>
            <person name="Haridas S."/>
            <person name="Albert R."/>
            <person name="Binder M."/>
            <person name="Bloem J."/>
            <person name="Labutti K."/>
            <person name="Salamov A."/>
            <person name="Andreopoulos B."/>
            <person name="Baker S."/>
            <person name="Barry K."/>
            <person name="Bills G."/>
            <person name="Bluhm B."/>
            <person name="Cannon C."/>
            <person name="Castanera R."/>
            <person name="Culley D."/>
            <person name="Daum C."/>
            <person name="Ezra D."/>
            <person name="Gonzalez J."/>
            <person name="Henrissat B."/>
            <person name="Kuo A."/>
            <person name="Liang C."/>
            <person name="Lipzen A."/>
            <person name="Lutzoni F."/>
            <person name="Magnuson J."/>
            <person name="Mondo S."/>
            <person name="Nolan M."/>
            <person name="Ohm R."/>
            <person name="Pangilinan J."/>
            <person name="Park H.-J."/>
            <person name="Ramirez L."/>
            <person name="Alfaro M."/>
            <person name="Sun H."/>
            <person name="Tritt A."/>
            <person name="Yoshinaga Y."/>
            <person name="Zwiers L.-H."/>
            <person name="Turgeon B."/>
            <person name="Goodwin S."/>
            <person name="Spatafora J."/>
            <person name="Crous P."/>
            <person name="Grigoriev I."/>
        </authorList>
    </citation>
    <scope>NUCLEOTIDE SEQUENCE</scope>
    <source>
        <strain evidence="4">CBS 107.79</strain>
    </source>
</reference>
<name>A0A6A5VN10_9PLEO</name>
<dbReference type="Gene3D" id="1.10.630.10">
    <property type="entry name" value="Cytochrome P450"/>
    <property type="match status" value="1"/>
</dbReference>